<dbReference type="PANTHER" id="PTHR46401">
    <property type="entry name" value="GLYCOSYLTRANSFERASE WBBK-RELATED"/>
    <property type="match status" value="1"/>
</dbReference>
<evidence type="ECO:0000313" key="3">
    <source>
        <dbReference type="EMBL" id="SHM41880.1"/>
    </source>
</evidence>
<dbReference type="Proteomes" id="UP000184513">
    <property type="component" value="Unassembled WGS sequence"/>
</dbReference>
<dbReference type="OrthoDB" id="9771846at2"/>
<reference evidence="3 4" key="1">
    <citation type="submission" date="2016-11" db="EMBL/GenBank/DDBJ databases">
        <authorList>
            <person name="Jaros S."/>
            <person name="Januszkiewicz K."/>
            <person name="Wedrychowicz H."/>
        </authorList>
    </citation>
    <scope>NUCLEOTIDE SEQUENCE [LARGE SCALE GENOMIC DNA]</scope>
    <source>
        <strain evidence="3 4">CGMCC 1.6102</strain>
    </source>
</reference>
<proteinExistence type="predicted"/>
<dbReference type="PANTHER" id="PTHR46401:SF2">
    <property type="entry name" value="GLYCOSYLTRANSFERASE WBBK-RELATED"/>
    <property type="match status" value="1"/>
</dbReference>
<dbReference type="GO" id="GO:0016757">
    <property type="term" value="F:glycosyltransferase activity"/>
    <property type="evidence" value="ECO:0007669"/>
    <property type="project" value="TreeGrafter"/>
</dbReference>
<dbReference type="Pfam" id="PF13439">
    <property type="entry name" value="Glyco_transf_4"/>
    <property type="match status" value="1"/>
</dbReference>
<evidence type="ECO:0000313" key="4">
    <source>
        <dbReference type="Proteomes" id="UP000184513"/>
    </source>
</evidence>
<dbReference type="GO" id="GO:0009103">
    <property type="term" value="P:lipopolysaccharide biosynthetic process"/>
    <property type="evidence" value="ECO:0007669"/>
    <property type="project" value="TreeGrafter"/>
</dbReference>
<organism evidence="3 4">
    <name type="scientific">Cyclobacterium lianum</name>
    <dbReference type="NCBI Taxonomy" id="388280"/>
    <lineage>
        <taxon>Bacteria</taxon>
        <taxon>Pseudomonadati</taxon>
        <taxon>Bacteroidota</taxon>
        <taxon>Cytophagia</taxon>
        <taxon>Cytophagales</taxon>
        <taxon>Cyclobacteriaceae</taxon>
        <taxon>Cyclobacterium</taxon>
    </lineage>
</organism>
<sequence length="393" mass="44892">MKVSIICYNHFDATISLGKYLAKIYPDTVIEFIFILSHDRLNVEIIDLEGFKLGYGFIPESQVSDMISKEVLSYIHPIQLKVFLFNSIKIIDVRNIRLLLSLKRHIVSEKYDLLHFVGNNPWIIMLNFLLNDVPKVHTIHEPYPFEKYPQYHLFKFKSFIRLALYSSNHVTVPSKVSYNRLRENYKVSEDKVSIIPFGALEVFREFLEKEQSKNPKLVLFYGNISNYKGVDVLISAIKTVGSIRSDIQFIIAGAGEFHYDTSGIGKNLRVLNRHLSNREIAELNESASLVVCPYLSASQSGVVMTSFAFGNPILATNVGALPEMVENNVTGMIIAPGNAADLSHAIVDLFQNQTKLQYLRDNVLKRNEDSDNSWSSISRKTYRLYQRILLSKQ</sequence>
<dbReference type="SUPFAM" id="SSF53756">
    <property type="entry name" value="UDP-Glycosyltransferase/glycogen phosphorylase"/>
    <property type="match status" value="1"/>
</dbReference>
<dbReference type="EMBL" id="FRCY01000001">
    <property type="protein sequence ID" value="SHM41880.1"/>
    <property type="molecule type" value="Genomic_DNA"/>
</dbReference>
<dbReference type="Pfam" id="PF13692">
    <property type="entry name" value="Glyco_trans_1_4"/>
    <property type="match status" value="1"/>
</dbReference>
<dbReference type="AlphaFoldDB" id="A0A1M7IMC1"/>
<keyword evidence="1 3" id="KW-0808">Transferase</keyword>
<feature type="domain" description="Glycosyltransferase subfamily 4-like N-terminal" evidence="2">
    <location>
        <begin position="94"/>
        <end position="198"/>
    </location>
</feature>
<keyword evidence="4" id="KW-1185">Reference proteome</keyword>
<dbReference type="InterPro" id="IPR028098">
    <property type="entry name" value="Glyco_trans_4-like_N"/>
</dbReference>
<protein>
    <submittedName>
        <fullName evidence="3">Glycosyltransferase involved in cell wall bisynthesis</fullName>
    </submittedName>
</protein>
<gene>
    <name evidence="3" type="ORF">SAMN04488057_101391</name>
</gene>
<accession>A0A1M7IMC1</accession>
<dbReference type="CDD" id="cd03801">
    <property type="entry name" value="GT4_PimA-like"/>
    <property type="match status" value="1"/>
</dbReference>
<dbReference type="STRING" id="388280.SAMN04488057_101391"/>
<dbReference type="Gene3D" id="3.40.50.2000">
    <property type="entry name" value="Glycogen Phosphorylase B"/>
    <property type="match status" value="2"/>
</dbReference>
<evidence type="ECO:0000259" key="2">
    <source>
        <dbReference type="Pfam" id="PF13439"/>
    </source>
</evidence>
<evidence type="ECO:0000256" key="1">
    <source>
        <dbReference type="ARBA" id="ARBA00022679"/>
    </source>
</evidence>
<dbReference type="RefSeq" id="WP_073090911.1">
    <property type="nucleotide sequence ID" value="NZ_FRCY01000001.1"/>
</dbReference>
<name>A0A1M7IMC1_9BACT</name>